<dbReference type="AlphaFoldDB" id="A0A2V3UWJ0"/>
<comment type="caution">
    <text evidence="1">The sequence shown here is derived from an EMBL/GenBank/DDBJ whole genome shotgun (WGS) entry which is preliminary data.</text>
</comment>
<gene>
    <name evidence="1" type="ORF">C7450_101831</name>
</gene>
<evidence type="ECO:0000313" key="1">
    <source>
        <dbReference type="EMBL" id="PXW65068.1"/>
    </source>
</evidence>
<dbReference type="EMBL" id="QJJK01000001">
    <property type="protein sequence ID" value="PXW65068.1"/>
    <property type="molecule type" value="Genomic_DNA"/>
</dbReference>
<dbReference type="Proteomes" id="UP000248021">
    <property type="component" value="Unassembled WGS sequence"/>
</dbReference>
<protein>
    <submittedName>
        <fullName evidence="1">Uncharacterized protein</fullName>
    </submittedName>
</protein>
<keyword evidence="2" id="KW-1185">Reference proteome</keyword>
<proteinExistence type="predicted"/>
<dbReference type="RefSeq" id="WP_110373067.1">
    <property type="nucleotide sequence ID" value="NZ_JAHBRY010000001.1"/>
</dbReference>
<accession>A0A2V3UWJ0</accession>
<evidence type="ECO:0000313" key="2">
    <source>
        <dbReference type="Proteomes" id="UP000248021"/>
    </source>
</evidence>
<dbReference type="OrthoDB" id="3178130at2"/>
<reference evidence="1 2" key="1">
    <citation type="submission" date="2018-05" db="EMBL/GenBank/DDBJ databases">
        <title>Genomic Encyclopedia of Type Strains, Phase IV (KMG-IV): sequencing the most valuable type-strain genomes for metagenomic binning, comparative biology and taxonomic classification.</title>
        <authorList>
            <person name="Goeker M."/>
        </authorList>
    </citation>
    <scope>NUCLEOTIDE SEQUENCE [LARGE SCALE GENOMIC DNA]</scope>
    <source>
        <strain evidence="1 2">DSM 6462</strain>
    </source>
</reference>
<name>A0A2V3UWJ0_9HYPH</name>
<sequence>MVAPSTAPTAWPDCRYALKGFATTVGVPVVHRPATGNAPFPGTDSFGFVTVDPIEGLDAARVCHRP</sequence>
<organism evidence="1 2">
    <name type="scientific">Chelatococcus asaccharovorans</name>
    <dbReference type="NCBI Taxonomy" id="28210"/>
    <lineage>
        <taxon>Bacteria</taxon>
        <taxon>Pseudomonadati</taxon>
        <taxon>Pseudomonadota</taxon>
        <taxon>Alphaproteobacteria</taxon>
        <taxon>Hyphomicrobiales</taxon>
        <taxon>Chelatococcaceae</taxon>
        <taxon>Chelatococcus</taxon>
    </lineage>
</organism>